<keyword evidence="2" id="KW-0805">Transcription regulation</keyword>
<dbReference type="Gene3D" id="1.10.10.10">
    <property type="entry name" value="Winged helix-like DNA-binding domain superfamily/Winged helix DNA-binding domain"/>
    <property type="match status" value="1"/>
</dbReference>
<feature type="domain" description="HTH lysR-type" evidence="5">
    <location>
        <begin position="3"/>
        <end position="59"/>
    </location>
</feature>
<evidence type="ECO:0000313" key="6">
    <source>
        <dbReference type="EMBL" id="MDR6213509.1"/>
    </source>
</evidence>
<dbReference type="InterPro" id="IPR050176">
    <property type="entry name" value="LTTR"/>
</dbReference>
<keyword evidence="3" id="KW-0238">DNA-binding</keyword>
<comment type="caution">
    <text evidence="6">The sequence shown here is derived from an EMBL/GenBank/DDBJ whole genome shotgun (WGS) entry which is preliminary data.</text>
</comment>
<dbReference type="NCBIfam" id="NF002964">
    <property type="entry name" value="PRK03635.1"/>
    <property type="match status" value="1"/>
</dbReference>
<keyword evidence="7" id="KW-1185">Reference proteome</keyword>
<dbReference type="PROSITE" id="PS50931">
    <property type="entry name" value="HTH_LYSR"/>
    <property type="match status" value="1"/>
</dbReference>
<evidence type="ECO:0000256" key="2">
    <source>
        <dbReference type="ARBA" id="ARBA00023015"/>
    </source>
</evidence>
<dbReference type="PANTHER" id="PTHR30579:SF2">
    <property type="entry name" value="HTH-TYPE TRANSCRIPTIONAL REGULATOR ARGP"/>
    <property type="match status" value="1"/>
</dbReference>
<dbReference type="Proteomes" id="UP001267710">
    <property type="component" value="Unassembled WGS sequence"/>
</dbReference>
<dbReference type="InterPro" id="IPR017685">
    <property type="entry name" value="ArgP"/>
</dbReference>
<accession>A0ABU1I8F4</accession>
<organism evidence="6 7">
    <name type="scientific">Paracidovorax wautersii</name>
    <dbReference type="NCBI Taxonomy" id="1177982"/>
    <lineage>
        <taxon>Bacteria</taxon>
        <taxon>Pseudomonadati</taxon>
        <taxon>Pseudomonadota</taxon>
        <taxon>Betaproteobacteria</taxon>
        <taxon>Burkholderiales</taxon>
        <taxon>Comamonadaceae</taxon>
        <taxon>Paracidovorax</taxon>
    </lineage>
</organism>
<dbReference type="EMBL" id="JAVIZX010000001">
    <property type="protein sequence ID" value="MDR6213509.1"/>
    <property type="molecule type" value="Genomic_DNA"/>
</dbReference>
<evidence type="ECO:0000259" key="5">
    <source>
        <dbReference type="PROSITE" id="PS50931"/>
    </source>
</evidence>
<protein>
    <submittedName>
        <fullName evidence="6">LysR family transcriptional regulator (Chromosome initiation inhibitor)</fullName>
    </submittedName>
</protein>
<dbReference type="Pfam" id="PF03466">
    <property type="entry name" value="LysR_substrate"/>
    <property type="match status" value="1"/>
</dbReference>
<dbReference type="InterPro" id="IPR000847">
    <property type="entry name" value="LysR_HTH_N"/>
</dbReference>
<dbReference type="NCBIfam" id="NF009888">
    <property type="entry name" value="PRK13348.1"/>
    <property type="match status" value="1"/>
</dbReference>
<evidence type="ECO:0000256" key="4">
    <source>
        <dbReference type="ARBA" id="ARBA00023163"/>
    </source>
</evidence>
<keyword evidence="4" id="KW-0804">Transcription</keyword>
<gene>
    <name evidence="6" type="ORF">QE399_001198</name>
</gene>
<comment type="similarity">
    <text evidence="1">Belongs to the LysR transcriptional regulatory family.</text>
</comment>
<dbReference type="InterPro" id="IPR005119">
    <property type="entry name" value="LysR_subst-bd"/>
</dbReference>
<evidence type="ECO:0000313" key="7">
    <source>
        <dbReference type="Proteomes" id="UP001267710"/>
    </source>
</evidence>
<reference evidence="6 7" key="1">
    <citation type="submission" date="2023-08" db="EMBL/GenBank/DDBJ databases">
        <title>Functional and genomic diversity of the sorghum phyllosphere microbiome.</title>
        <authorList>
            <person name="Shade A."/>
        </authorList>
    </citation>
    <scope>NUCLEOTIDE SEQUENCE [LARGE SCALE GENOMIC DNA]</scope>
    <source>
        <strain evidence="6 7">SORGH_AS_0335</strain>
    </source>
</reference>
<dbReference type="RefSeq" id="WP_309827048.1">
    <property type="nucleotide sequence ID" value="NZ_JAVIZX010000001.1"/>
</dbReference>
<evidence type="ECO:0000256" key="3">
    <source>
        <dbReference type="ARBA" id="ARBA00023125"/>
    </source>
</evidence>
<evidence type="ECO:0000256" key="1">
    <source>
        <dbReference type="ARBA" id="ARBA00009437"/>
    </source>
</evidence>
<proteinExistence type="inferred from homology"/>
<dbReference type="PANTHER" id="PTHR30579">
    <property type="entry name" value="TRANSCRIPTIONAL REGULATOR"/>
    <property type="match status" value="1"/>
</dbReference>
<dbReference type="NCBIfam" id="TIGR03298">
    <property type="entry name" value="argP"/>
    <property type="match status" value="1"/>
</dbReference>
<dbReference type="InterPro" id="IPR036388">
    <property type="entry name" value="WH-like_DNA-bd_sf"/>
</dbReference>
<name>A0ABU1I8F4_9BURK</name>
<dbReference type="Gene3D" id="3.40.190.290">
    <property type="match status" value="1"/>
</dbReference>
<dbReference type="Pfam" id="PF00126">
    <property type="entry name" value="HTH_1"/>
    <property type="match status" value="1"/>
</dbReference>
<sequence length="298" mass="31908">MALDSKQCEAFLGVAETGSFEQAAVRLHLTPSAVSLRVRALETALGQALVVRGRPCRATRAGRQLLQHLQRTRLMEQDLLSGLAGAPDGGEGFFQAALAVNADSLATWLLPALAPVLARERIVLELVVDDQAHTDALLAAGLVNACVAAEAHAMRGCVAEPLGTMRYRLVATPAFAAQWFRRGLTRAAAQRAPAVVFNRKDLLHADALLRTLGLPASAYPTHYVPASEPFVAAIRLGLGYGMVPQLQIGDALERGELVDVLPEAATDVPLYWHRWAQQSPRLEALAHSAMAAARGVLR</sequence>
<dbReference type="SUPFAM" id="SSF53850">
    <property type="entry name" value="Periplasmic binding protein-like II"/>
    <property type="match status" value="1"/>
</dbReference>
<dbReference type="SUPFAM" id="SSF46785">
    <property type="entry name" value="Winged helix' DNA-binding domain"/>
    <property type="match status" value="1"/>
</dbReference>
<dbReference type="InterPro" id="IPR036390">
    <property type="entry name" value="WH_DNA-bd_sf"/>
</dbReference>